<feature type="region of interest" description="Disordered" evidence="1">
    <location>
        <begin position="35"/>
        <end position="58"/>
    </location>
</feature>
<feature type="transmembrane region" description="Helical" evidence="2">
    <location>
        <begin position="6"/>
        <end position="26"/>
    </location>
</feature>
<organism evidence="3 4">
    <name type="scientific">Fimbriimonas ginsengisoli Gsoil 348</name>
    <dbReference type="NCBI Taxonomy" id="661478"/>
    <lineage>
        <taxon>Bacteria</taxon>
        <taxon>Bacillati</taxon>
        <taxon>Armatimonadota</taxon>
        <taxon>Fimbriimonadia</taxon>
        <taxon>Fimbriimonadales</taxon>
        <taxon>Fimbriimonadaceae</taxon>
        <taxon>Fimbriimonas</taxon>
    </lineage>
</organism>
<reference evidence="3 4" key="1">
    <citation type="journal article" date="2014" name="PLoS ONE">
        <title>The first complete genome sequence of the class fimbriimonadia in the phylum armatimonadetes.</title>
        <authorList>
            <person name="Hu Z.Y."/>
            <person name="Wang Y.Z."/>
            <person name="Im W.T."/>
            <person name="Wang S.Y."/>
            <person name="Zhao G.P."/>
            <person name="Zheng H.J."/>
            <person name="Quan Z.X."/>
        </authorList>
    </citation>
    <scope>NUCLEOTIDE SEQUENCE [LARGE SCALE GENOMIC DNA]</scope>
    <source>
        <strain evidence="3">Gsoil 348</strain>
    </source>
</reference>
<keyword evidence="2" id="KW-0812">Transmembrane</keyword>
<name>A0A068NPA6_FIMGI</name>
<evidence type="ECO:0000256" key="1">
    <source>
        <dbReference type="SAM" id="MobiDB-lite"/>
    </source>
</evidence>
<evidence type="ECO:0000256" key="2">
    <source>
        <dbReference type="SAM" id="Phobius"/>
    </source>
</evidence>
<gene>
    <name evidence="3" type="ORF">OP10G_1918</name>
</gene>
<dbReference type="AlphaFoldDB" id="A0A068NPA6"/>
<sequence length="58" mass="6076">MRREVSWKFVGPVLAAVLAVIVIIVVRSGMDSTVSEKEIKAPKPPGGFPSAGKSGVPE</sequence>
<dbReference type="Proteomes" id="UP000027982">
    <property type="component" value="Chromosome"/>
</dbReference>
<dbReference type="HOGENOM" id="CLU_2972794_0_0_0"/>
<dbReference type="KEGG" id="fgi:OP10G_1918"/>
<keyword evidence="4" id="KW-1185">Reference proteome</keyword>
<evidence type="ECO:0000313" key="4">
    <source>
        <dbReference type="Proteomes" id="UP000027982"/>
    </source>
</evidence>
<keyword evidence="2" id="KW-0472">Membrane</keyword>
<proteinExistence type="predicted"/>
<keyword evidence="2" id="KW-1133">Transmembrane helix</keyword>
<evidence type="ECO:0000313" key="3">
    <source>
        <dbReference type="EMBL" id="AIE85286.1"/>
    </source>
</evidence>
<dbReference type="EMBL" id="CP007139">
    <property type="protein sequence ID" value="AIE85286.1"/>
    <property type="molecule type" value="Genomic_DNA"/>
</dbReference>
<dbReference type="RefSeq" id="WP_158409189.1">
    <property type="nucleotide sequence ID" value="NZ_CP007139.1"/>
</dbReference>
<accession>A0A068NPA6</accession>
<protein>
    <submittedName>
        <fullName evidence="3">Uncharacterized protein</fullName>
    </submittedName>
</protein>